<dbReference type="GO" id="GO:0016462">
    <property type="term" value="F:pyrophosphatase activity"/>
    <property type="evidence" value="ECO:0007669"/>
    <property type="project" value="InterPro"/>
</dbReference>
<dbReference type="SUPFAM" id="SSF64182">
    <property type="entry name" value="DHH phosphoesterases"/>
    <property type="match status" value="1"/>
</dbReference>
<dbReference type="GO" id="GO:0008180">
    <property type="term" value="C:COP9 signalosome"/>
    <property type="evidence" value="ECO:0007669"/>
    <property type="project" value="InterPro"/>
</dbReference>
<evidence type="ECO:0000256" key="5">
    <source>
        <dbReference type="ARBA" id="ARBA00023211"/>
    </source>
</evidence>
<dbReference type="InterPro" id="IPR001667">
    <property type="entry name" value="DDH_dom"/>
</dbReference>
<dbReference type="InterPro" id="IPR038222">
    <property type="entry name" value="DHHA2_dom_sf"/>
</dbReference>
<accession>A0A0L0DGZ3</accession>
<evidence type="ECO:0000256" key="3">
    <source>
        <dbReference type="ARBA" id="ARBA00022723"/>
    </source>
</evidence>
<gene>
    <name evidence="7" type="ORF">AMSG_12073</name>
</gene>
<dbReference type="Gene3D" id="3.90.1640.10">
    <property type="entry name" value="inorganic pyrophosphatase (n-terminal core)"/>
    <property type="match status" value="1"/>
</dbReference>
<keyword evidence="5" id="KW-0464">Manganese</keyword>
<evidence type="ECO:0000256" key="4">
    <source>
        <dbReference type="ARBA" id="ARBA00022801"/>
    </source>
</evidence>
<comment type="cofactor">
    <cofactor evidence="1">
        <name>Mn(2+)</name>
        <dbReference type="ChEBI" id="CHEBI:29035"/>
    </cofactor>
</comment>
<dbReference type="GO" id="GO:0008237">
    <property type="term" value="F:metallopeptidase activity"/>
    <property type="evidence" value="ECO:0007669"/>
    <property type="project" value="InterPro"/>
</dbReference>
<evidence type="ECO:0000256" key="1">
    <source>
        <dbReference type="ARBA" id="ARBA00001936"/>
    </source>
</evidence>
<dbReference type="STRING" id="461836.A0A0L0DGZ3"/>
<evidence type="ECO:0000313" key="7">
    <source>
        <dbReference type="EMBL" id="KNC51582.1"/>
    </source>
</evidence>
<dbReference type="eggNOG" id="KOG3050">
    <property type="taxonomic scope" value="Eukaryota"/>
</dbReference>
<dbReference type="SMART" id="SM01131">
    <property type="entry name" value="DHHA2"/>
    <property type="match status" value="1"/>
</dbReference>
<dbReference type="GeneID" id="25569988"/>
<dbReference type="RefSeq" id="XP_013756037.1">
    <property type="nucleotide sequence ID" value="XM_013900583.1"/>
</dbReference>
<dbReference type="InterPro" id="IPR024969">
    <property type="entry name" value="EIF3F/CSN6-like_C"/>
</dbReference>
<dbReference type="PROSITE" id="PS50249">
    <property type="entry name" value="MPN"/>
    <property type="match status" value="1"/>
</dbReference>
<proteinExistence type="inferred from homology"/>
<dbReference type="InterPro" id="IPR037518">
    <property type="entry name" value="MPN"/>
</dbReference>
<keyword evidence="3" id="KW-0479">Metal-binding</keyword>
<reference evidence="7 8" key="1">
    <citation type="submission" date="2010-05" db="EMBL/GenBank/DDBJ databases">
        <title>The Genome Sequence of Thecamonas trahens ATCC 50062.</title>
        <authorList>
            <consortium name="The Broad Institute Genome Sequencing Platform"/>
            <person name="Russ C."/>
            <person name="Cuomo C."/>
            <person name="Shea T."/>
            <person name="Young S.K."/>
            <person name="Zeng Q."/>
            <person name="Koehrsen M."/>
            <person name="Haas B."/>
            <person name="Borodovsky M."/>
            <person name="Guigo R."/>
            <person name="Alvarado L."/>
            <person name="Berlin A."/>
            <person name="Bochicchio J."/>
            <person name="Borenstein D."/>
            <person name="Chapman S."/>
            <person name="Chen Z."/>
            <person name="Freedman E."/>
            <person name="Gellesch M."/>
            <person name="Goldberg J."/>
            <person name="Griggs A."/>
            <person name="Gujja S."/>
            <person name="Heilman E."/>
            <person name="Heiman D."/>
            <person name="Hepburn T."/>
            <person name="Howarth C."/>
            <person name="Jen D."/>
            <person name="Larson L."/>
            <person name="Mehta T."/>
            <person name="Park D."/>
            <person name="Pearson M."/>
            <person name="Roberts A."/>
            <person name="Saif S."/>
            <person name="Shenoy N."/>
            <person name="Sisk P."/>
            <person name="Stolte C."/>
            <person name="Sykes S."/>
            <person name="Thomson T."/>
            <person name="Walk T."/>
            <person name="White J."/>
            <person name="Yandava C."/>
            <person name="Burger G."/>
            <person name="Gray M.W."/>
            <person name="Holland P.W.H."/>
            <person name="King N."/>
            <person name="Lang F.B.F."/>
            <person name="Roger A.J."/>
            <person name="Ruiz-Trillo I."/>
            <person name="Lander E."/>
            <person name="Nusbaum C."/>
        </authorList>
    </citation>
    <scope>NUCLEOTIDE SEQUENCE [LARGE SCALE GENOMIC DNA]</scope>
    <source>
        <strain evidence="7 8">ATCC 50062</strain>
    </source>
</reference>
<dbReference type="PANTHER" id="PTHR10540">
    <property type="entry name" value="EUKARYOTIC TRANSLATION INITIATION FACTOR 3 SUBUNIT F-RELATED"/>
    <property type="match status" value="1"/>
</dbReference>
<dbReference type="eggNOG" id="KOG4129">
    <property type="taxonomic scope" value="Eukaryota"/>
</dbReference>
<comment type="similarity">
    <text evidence="2">Belongs to the peptidase M67A family. CSN6 subfamily.</text>
</comment>
<dbReference type="EMBL" id="GL349468">
    <property type="protein sequence ID" value="KNC51582.1"/>
    <property type="molecule type" value="Genomic_DNA"/>
</dbReference>
<dbReference type="Proteomes" id="UP000054408">
    <property type="component" value="Unassembled WGS sequence"/>
</dbReference>
<dbReference type="InterPro" id="IPR033859">
    <property type="entry name" value="MPN_CSN6"/>
</dbReference>
<sequence>MAASSAAGQQATVGDESSSALNIVLHPAVIVSITDHYTRARANTKTPRPRVVGGLVGTQRGRTIEMHSAYELLVSEDADGGLVFDMEFLRKKHQLIVDVQEEYQFLGWYSTGTAPSAADLAVQTLLREEGINESPLYMVLDPTPPPGTKELPIDIYESELRIIDDSPTYRFVHTAYSIYSGESERIAVDHVAHLSSVATAESSSSVTTHAGGIANAVENLSGRLAIILRYLKAVQAGTAEADPRILRMVKAVVLQLPVATTGAGTEFDLEFVAQYNDTLLTTYLATLTKAASAVNNMVDKFNVVATSDLDVAAFQSAVTEWLETAWTAVDAATATSAVLVVGNEAADVDSVVCALAWAYTLRNKAIEGCVVLPVIGVPAAELPLRTEVTALLAATCIDASLFAYPDTVQQVVDAVGRDAVTIHLVDHNVVRMPALVSLGSAVNAIIDHHTDEGAHDAAAPRRIETVGSCATLVTEMIEAGNLPPPLAFMLLATVLVDTVNLAPEAGKVTSADEAATRSLCQAIAPCGGGDDHVALVNTLFEQMQAAKFDVSALSCAQLLARDAKYYTTPAGLGYAIPGVFLNGAEFVVRAGGATELAIALSDYAAAKHAHFVVVMLTQPSDSGVSREMIVYVPASTPDASTLLNRLVDFLVSVNNSELQLQTTAACSDAGSTDAGVIVHLAQGNATASRKRIAPLLVEFTASM</sequence>
<feature type="domain" description="MPN" evidence="6">
    <location>
        <begin position="23"/>
        <end position="162"/>
    </location>
</feature>
<dbReference type="Pfam" id="PF01368">
    <property type="entry name" value="DHH"/>
    <property type="match status" value="1"/>
</dbReference>
<dbReference type="Pfam" id="PF02833">
    <property type="entry name" value="DHHA2"/>
    <property type="match status" value="1"/>
</dbReference>
<evidence type="ECO:0000313" key="8">
    <source>
        <dbReference type="Proteomes" id="UP000054408"/>
    </source>
</evidence>
<dbReference type="GO" id="GO:0046872">
    <property type="term" value="F:metal ion binding"/>
    <property type="evidence" value="ECO:0007669"/>
    <property type="project" value="UniProtKB-KW"/>
</dbReference>
<dbReference type="InterPro" id="IPR000555">
    <property type="entry name" value="JAMM/MPN+_dom"/>
</dbReference>
<evidence type="ECO:0000256" key="2">
    <source>
        <dbReference type="ARBA" id="ARBA00010893"/>
    </source>
</evidence>
<dbReference type="GO" id="GO:0005737">
    <property type="term" value="C:cytoplasm"/>
    <property type="evidence" value="ECO:0007669"/>
    <property type="project" value="InterPro"/>
</dbReference>
<name>A0A0L0DGZ3_THETB</name>
<dbReference type="SMART" id="SM00232">
    <property type="entry name" value="JAB_MPN"/>
    <property type="match status" value="1"/>
</dbReference>
<organism evidence="7 8">
    <name type="scientific">Thecamonas trahens ATCC 50062</name>
    <dbReference type="NCBI Taxonomy" id="461836"/>
    <lineage>
        <taxon>Eukaryota</taxon>
        <taxon>Apusozoa</taxon>
        <taxon>Apusomonadida</taxon>
        <taxon>Apusomonadidae</taxon>
        <taxon>Thecamonas</taxon>
    </lineage>
</organism>
<dbReference type="OrthoDB" id="1378at2759"/>
<dbReference type="Pfam" id="PF01398">
    <property type="entry name" value="JAB"/>
    <property type="match status" value="1"/>
</dbReference>
<protein>
    <recommendedName>
        <fullName evidence="6">MPN domain-containing protein</fullName>
    </recommendedName>
</protein>
<dbReference type="CDD" id="cd08063">
    <property type="entry name" value="MPN_CSN6"/>
    <property type="match status" value="1"/>
</dbReference>
<dbReference type="GO" id="GO:0000338">
    <property type="term" value="P:protein deneddylation"/>
    <property type="evidence" value="ECO:0007669"/>
    <property type="project" value="InterPro"/>
</dbReference>
<keyword evidence="4" id="KW-0378">Hydrolase</keyword>
<keyword evidence="8" id="KW-1185">Reference proteome</keyword>
<dbReference type="InterPro" id="IPR004097">
    <property type="entry name" value="DHHA2"/>
</dbReference>
<dbReference type="Gene3D" id="3.10.310.20">
    <property type="entry name" value="DHHA2 domain"/>
    <property type="match status" value="1"/>
</dbReference>
<dbReference type="Gene3D" id="3.40.140.10">
    <property type="entry name" value="Cytidine Deaminase, domain 2"/>
    <property type="match status" value="1"/>
</dbReference>
<dbReference type="Pfam" id="PF13012">
    <property type="entry name" value="MitMem_reg"/>
    <property type="match status" value="1"/>
</dbReference>
<evidence type="ECO:0000259" key="6">
    <source>
        <dbReference type="PROSITE" id="PS50249"/>
    </source>
</evidence>
<dbReference type="PANTHER" id="PTHR10540:SF8">
    <property type="entry name" value="COP9 SIGNALOSOME COMPLEX SUBUNIT 6"/>
    <property type="match status" value="1"/>
</dbReference>
<dbReference type="InterPro" id="IPR038763">
    <property type="entry name" value="DHH_sf"/>
</dbReference>
<dbReference type="AlphaFoldDB" id="A0A0L0DGZ3"/>